<organism evidence="4 5">
    <name type="scientific">Fulvitalea axinellae</name>
    <dbReference type="NCBI Taxonomy" id="1182444"/>
    <lineage>
        <taxon>Bacteria</taxon>
        <taxon>Pseudomonadati</taxon>
        <taxon>Bacteroidota</taxon>
        <taxon>Cytophagia</taxon>
        <taxon>Cytophagales</taxon>
        <taxon>Persicobacteraceae</taxon>
        <taxon>Fulvitalea</taxon>
    </lineage>
</organism>
<proteinExistence type="predicted"/>
<reference evidence="4 5" key="1">
    <citation type="submission" date="2021-12" db="EMBL/GenBank/DDBJ databases">
        <title>Genome sequencing of bacteria with rrn-lacking chromosome and rrn-plasmid.</title>
        <authorList>
            <person name="Anda M."/>
            <person name="Iwasaki W."/>
        </authorList>
    </citation>
    <scope>NUCLEOTIDE SEQUENCE [LARGE SCALE GENOMIC DNA]</scope>
    <source>
        <strain evidence="4 5">DSM 100852</strain>
    </source>
</reference>
<dbReference type="AlphaFoldDB" id="A0AAU9CSK8"/>
<evidence type="ECO:0000256" key="2">
    <source>
        <dbReference type="SAM" id="SignalP"/>
    </source>
</evidence>
<evidence type="ECO:0000256" key="1">
    <source>
        <dbReference type="SAM" id="MobiDB-lite"/>
    </source>
</evidence>
<keyword evidence="2" id="KW-0732">Signal</keyword>
<feature type="compositionally biased region" description="Basic residues" evidence="1">
    <location>
        <begin position="469"/>
        <end position="480"/>
    </location>
</feature>
<protein>
    <submittedName>
        <fullName evidence="4">Arylsulfatase</fullName>
    </submittedName>
</protein>
<evidence type="ECO:0000259" key="3">
    <source>
        <dbReference type="Pfam" id="PF00884"/>
    </source>
</evidence>
<feature type="signal peptide" evidence="2">
    <location>
        <begin position="1"/>
        <end position="22"/>
    </location>
</feature>
<dbReference type="EMBL" id="AP025314">
    <property type="protein sequence ID" value="BDD09429.1"/>
    <property type="molecule type" value="Genomic_DNA"/>
</dbReference>
<evidence type="ECO:0000313" key="4">
    <source>
        <dbReference type="EMBL" id="BDD09429.1"/>
    </source>
</evidence>
<dbReference type="InterPro" id="IPR017850">
    <property type="entry name" value="Alkaline_phosphatase_core_sf"/>
</dbReference>
<name>A0AAU9CSK8_9BACT</name>
<keyword evidence="5" id="KW-1185">Reference proteome</keyword>
<dbReference type="InterPro" id="IPR052701">
    <property type="entry name" value="GAG_Ulvan_Degrading_Sulfatases"/>
</dbReference>
<dbReference type="PANTHER" id="PTHR43751">
    <property type="entry name" value="SULFATASE"/>
    <property type="match status" value="1"/>
</dbReference>
<feature type="region of interest" description="Disordered" evidence="1">
    <location>
        <begin position="458"/>
        <end position="480"/>
    </location>
</feature>
<dbReference type="SUPFAM" id="SSF53649">
    <property type="entry name" value="Alkaline phosphatase-like"/>
    <property type="match status" value="1"/>
</dbReference>
<dbReference type="CDD" id="cd16145">
    <property type="entry name" value="ARS_like"/>
    <property type="match status" value="1"/>
</dbReference>
<dbReference type="PANTHER" id="PTHR43751:SF3">
    <property type="entry name" value="SULFATASE N-TERMINAL DOMAIN-CONTAINING PROTEIN"/>
    <property type="match status" value="1"/>
</dbReference>
<dbReference type="InterPro" id="IPR000917">
    <property type="entry name" value="Sulfatase_N"/>
</dbReference>
<dbReference type="Gene3D" id="3.30.1120.10">
    <property type="match status" value="1"/>
</dbReference>
<dbReference type="RefSeq" id="WP_338394631.1">
    <property type="nucleotide sequence ID" value="NZ_AP025314.1"/>
</dbReference>
<dbReference type="Gene3D" id="3.40.720.10">
    <property type="entry name" value="Alkaline Phosphatase, subunit A"/>
    <property type="match status" value="1"/>
</dbReference>
<feature type="domain" description="Sulfatase N-terminal" evidence="3">
    <location>
        <begin position="33"/>
        <end position="362"/>
    </location>
</feature>
<dbReference type="Proteomes" id="UP001348817">
    <property type="component" value="Chromosome"/>
</dbReference>
<accession>A0AAU9CSK8</accession>
<dbReference type="KEGG" id="fax:FUAX_18610"/>
<evidence type="ECO:0000313" key="5">
    <source>
        <dbReference type="Proteomes" id="UP001348817"/>
    </source>
</evidence>
<feature type="chain" id="PRO_5043784479" evidence="2">
    <location>
        <begin position="23"/>
        <end position="480"/>
    </location>
</feature>
<gene>
    <name evidence="4" type="ORF">FUAX_18610</name>
</gene>
<dbReference type="Pfam" id="PF00884">
    <property type="entry name" value="Sulfatase"/>
    <property type="match status" value="1"/>
</dbReference>
<sequence length="480" mass="53784">MNAKKIILNCGCLLLSATSVFATKKTKEKPTRPNIIYILADDLGYGDVGCYGQKTIKTPNIDKLAEEGMMFTQHYAGSTVCAPSRGTLMTGLHTGHAFIRANGKHQLRHDPYDITVAKFLKDAGYDTAMIGKASTGCSTTPGQVNKKGFDHFFGYLDHAQAHSYFPKFLHRDSVKIEFPGNGGNNTWEGDTYSHDLFVEDAVSFIEKERKNKPFFLFYASALPHAQLYAPEKFKTDYKGKFSEKPFSARHYGTCEDPNATTAGMIARLDWEIGEILKTLKKEGLDKNTIIMFSSDNGPHSAGGRKAEFFNSSGPFRGIKRDLYEGGIRVPFIVRWPGVVKKGSESDHISAFWDLLPTLTEIAKAKTPAKIDGISFLPTLRGKRKRQKEHDHLYWEFFGKGGKQAVRKGEWKAVRIGLQKNPNASIELYNLTTDPAETKDISARHPEIVKEMARLMRNSRTIPKGDPLYRSKKTKGKKQIK</sequence>